<comment type="caution">
    <text evidence="1">The sequence shown here is derived from an EMBL/GenBank/DDBJ whole genome shotgun (WGS) entry which is preliminary data.</text>
</comment>
<sequence length="65" mass="7212">MKTPDLVGRPERWQTINEKSLALTATTQTELINHANVIIVIKICLAIASPKTGKKSLKLDELDLE</sequence>
<name>A0ABP0FMV0_CLALP</name>
<reference evidence="1 2" key="1">
    <citation type="submission" date="2024-02" db="EMBL/GenBank/DDBJ databases">
        <authorList>
            <person name="Daric V."/>
            <person name="Darras S."/>
        </authorList>
    </citation>
    <scope>NUCLEOTIDE SEQUENCE [LARGE SCALE GENOMIC DNA]</scope>
</reference>
<proteinExistence type="predicted"/>
<evidence type="ECO:0000313" key="2">
    <source>
        <dbReference type="Proteomes" id="UP001642483"/>
    </source>
</evidence>
<evidence type="ECO:0000313" key="1">
    <source>
        <dbReference type="EMBL" id="CAK8680031.1"/>
    </source>
</evidence>
<dbReference type="EMBL" id="CAWYQH010000068">
    <property type="protein sequence ID" value="CAK8680031.1"/>
    <property type="molecule type" value="Genomic_DNA"/>
</dbReference>
<accession>A0ABP0FMV0</accession>
<gene>
    <name evidence="1" type="ORF">CVLEPA_LOCUS10324</name>
</gene>
<keyword evidence="2" id="KW-1185">Reference proteome</keyword>
<protein>
    <submittedName>
        <fullName evidence="1">Uncharacterized protein</fullName>
    </submittedName>
</protein>
<dbReference type="Proteomes" id="UP001642483">
    <property type="component" value="Unassembled WGS sequence"/>
</dbReference>
<organism evidence="1 2">
    <name type="scientific">Clavelina lepadiformis</name>
    <name type="common">Light-bulb sea squirt</name>
    <name type="synonym">Ascidia lepadiformis</name>
    <dbReference type="NCBI Taxonomy" id="159417"/>
    <lineage>
        <taxon>Eukaryota</taxon>
        <taxon>Metazoa</taxon>
        <taxon>Chordata</taxon>
        <taxon>Tunicata</taxon>
        <taxon>Ascidiacea</taxon>
        <taxon>Aplousobranchia</taxon>
        <taxon>Clavelinidae</taxon>
        <taxon>Clavelina</taxon>
    </lineage>
</organism>